<dbReference type="RefSeq" id="WP_093044362.1">
    <property type="nucleotide sequence ID" value="NZ_FNQR01000005.1"/>
</dbReference>
<gene>
    <name evidence="1" type="ORF">SAMN05421743_105192</name>
</gene>
<dbReference type="Gene3D" id="3.30.40.30">
    <property type="entry name" value="YqaI domain"/>
    <property type="match status" value="1"/>
</dbReference>
<accession>A0A1H4BXY9</accession>
<name>A0A1H4BXY9_9BACI</name>
<dbReference type="STRING" id="571932.SAMN05421743_105192"/>
<evidence type="ECO:0008006" key="3">
    <source>
        <dbReference type="Google" id="ProtNLM"/>
    </source>
</evidence>
<dbReference type="SUPFAM" id="SSF160713">
    <property type="entry name" value="YqaI-like"/>
    <property type="match status" value="1"/>
</dbReference>
<dbReference type="Proteomes" id="UP000198584">
    <property type="component" value="Unassembled WGS sequence"/>
</dbReference>
<dbReference type="InterPro" id="IPR023118">
    <property type="entry name" value="YqaI_dom_sf"/>
</dbReference>
<evidence type="ECO:0000313" key="1">
    <source>
        <dbReference type="EMBL" id="SEA53041.1"/>
    </source>
</evidence>
<reference evidence="1 2" key="1">
    <citation type="submission" date="2016-10" db="EMBL/GenBank/DDBJ databases">
        <authorList>
            <person name="de Groot N.N."/>
        </authorList>
    </citation>
    <scope>NUCLEOTIDE SEQUENCE [LARGE SCALE GENOMIC DNA]</scope>
    <source>
        <strain evidence="1 2">CCM7597</strain>
    </source>
</reference>
<protein>
    <recommendedName>
        <fullName evidence="3">YqaI-like protein</fullName>
    </recommendedName>
</protein>
<dbReference type="OrthoDB" id="2454838at2"/>
<proteinExistence type="predicted"/>
<dbReference type="EMBL" id="FNQR01000005">
    <property type="protein sequence ID" value="SEA53041.1"/>
    <property type="molecule type" value="Genomic_DNA"/>
</dbReference>
<organism evidence="1 2">
    <name type="scientific">Thalassobacillus cyri</name>
    <dbReference type="NCBI Taxonomy" id="571932"/>
    <lineage>
        <taxon>Bacteria</taxon>
        <taxon>Bacillati</taxon>
        <taxon>Bacillota</taxon>
        <taxon>Bacilli</taxon>
        <taxon>Bacillales</taxon>
        <taxon>Bacillaceae</taxon>
        <taxon>Thalassobacillus</taxon>
    </lineage>
</organism>
<dbReference type="AlphaFoldDB" id="A0A1H4BXY9"/>
<keyword evidence="2" id="KW-1185">Reference proteome</keyword>
<sequence>MKHPVVEQIERTGFPLDIQEPEIYGTDALGNEVVLGDTIYVFNDEFFLKDTLLQESIELLEVLGAEEKTA</sequence>
<evidence type="ECO:0000313" key="2">
    <source>
        <dbReference type="Proteomes" id="UP000198584"/>
    </source>
</evidence>